<keyword evidence="1" id="KW-0175">Coiled coil</keyword>
<proteinExistence type="predicted"/>
<dbReference type="PANTHER" id="PTHR46348">
    <property type="entry name" value="DELETED IN LUNG AND ESOPHAGEAL CANCER PROTEIN 1"/>
    <property type="match status" value="1"/>
</dbReference>
<gene>
    <name evidence="3" type="ORF">XENORESO_016246</name>
</gene>
<evidence type="ECO:0000256" key="1">
    <source>
        <dbReference type="SAM" id="Coils"/>
    </source>
</evidence>
<organism evidence="3 4">
    <name type="scientific">Xenotaenia resolanae</name>
    <dbReference type="NCBI Taxonomy" id="208358"/>
    <lineage>
        <taxon>Eukaryota</taxon>
        <taxon>Metazoa</taxon>
        <taxon>Chordata</taxon>
        <taxon>Craniata</taxon>
        <taxon>Vertebrata</taxon>
        <taxon>Euteleostomi</taxon>
        <taxon>Actinopterygii</taxon>
        <taxon>Neopterygii</taxon>
        <taxon>Teleostei</taxon>
        <taxon>Neoteleostei</taxon>
        <taxon>Acanthomorphata</taxon>
        <taxon>Ovalentaria</taxon>
        <taxon>Atherinomorphae</taxon>
        <taxon>Cyprinodontiformes</taxon>
        <taxon>Goodeidae</taxon>
        <taxon>Xenotaenia</taxon>
    </lineage>
</organism>
<feature type="coiled-coil region" evidence="1">
    <location>
        <begin position="70"/>
        <end position="104"/>
    </location>
</feature>
<dbReference type="Proteomes" id="UP001444071">
    <property type="component" value="Unassembled WGS sequence"/>
</dbReference>
<comment type="caution">
    <text evidence="3">The sequence shown here is derived from an EMBL/GenBank/DDBJ whole genome shotgun (WGS) entry which is preliminary data.</text>
</comment>
<keyword evidence="4" id="KW-1185">Reference proteome</keyword>
<feature type="region of interest" description="Disordered" evidence="2">
    <location>
        <begin position="1"/>
        <end position="21"/>
    </location>
</feature>
<feature type="non-terminal residue" evidence="3">
    <location>
        <position position="229"/>
    </location>
</feature>
<evidence type="ECO:0000313" key="3">
    <source>
        <dbReference type="EMBL" id="MEQ2278322.1"/>
    </source>
</evidence>
<evidence type="ECO:0000256" key="2">
    <source>
        <dbReference type="SAM" id="MobiDB-lite"/>
    </source>
</evidence>
<sequence length="229" mass="26179">MLEEKDMFVEPSVDRHRPASGKSQDISHVLVSVFKEVYTKDIIGEEALLSNLFKTNAGRSSYHDKYVKELRQARFEYEECMQQIEQVESHINQARARAAAKESLDYERMKAEIEVVCDHQSALFLSLFSVKSTFSWCVDEDLLKRNNLISPGDYLNTQKPQVRAPAAVKSSFAKPTVTYAMHTSREPQDDGYTLLPSPKKTVLEMNELDDSLTFESSSDTSQRKRTPEE</sequence>
<feature type="compositionally biased region" description="Basic and acidic residues" evidence="2">
    <location>
        <begin position="1"/>
        <end position="17"/>
    </location>
</feature>
<evidence type="ECO:0000313" key="4">
    <source>
        <dbReference type="Proteomes" id="UP001444071"/>
    </source>
</evidence>
<feature type="region of interest" description="Disordered" evidence="2">
    <location>
        <begin position="208"/>
        <end position="229"/>
    </location>
</feature>
<reference evidence="3 4" key="1">
    <citation type="submission" date="2021-06" db="EMBL/GenBank/DDBJ databases">
        <authorList>
            <person name="Palmer J.M."/>
        </authorList>
    </citation>
    <scope>NUCLEOTIDE SEQUENCE [LARGE SCALE GENOMIC DNA]</scope>
    <source>
        <strain evidence="3 4">XR_2019</strain>
        <tissue evidence="3">Muscle</tissue>
    </source>
</reference>
<name>A0ABV0XAD5_9TELE</name>
<dbReference type="EMBL" id="JAHRIM010095419">
    <property type="protein sequence ID" value="MEQ2278322.1"/>
    <property type="molecule type" value="Genomic_DNA"/>
</dbReference>
<dbReference type="InterPro" id="IPR033304">
    <property type="entry name" value="DLEC1"/>
</dbReference>
<dbReference type="PANTHER" id="PTHR46348:SF1">
    <property type="entry name" value="DELETED IN LUNG AND ESOPHAGEAL CANCER PROTEIN 1"/>
    <property type="match status" value="1"/>
</dbReference>
<protein>
    <submittedName>
        <fullName evidence="3">Uncharacterized protein</fullName>
    </submittedName>
</protein>
<accession>A0ABV0XAD5</accession>